<dbReference type="Proteomes" id="UP000054988">
    <property type="component" value="Unassembled WGS sequence"/>
</dbReference>
<accession>A0A0W0G870</accession>
<evidence type="ECO:0000313" key="1">
    <source>
        <dbReference type="EMBL" id="KTB44753.1"/>
    </source>
</evidence>
<gene>
    <name evidence="1" type="ORF">WG66_2661</name>
</gene>
<reference evidence="1 2" key="1">
    <citation type="submission" date="2015-12" db="EMBL/GenBank/DDBJ databases">
        <title>Draft genome sequence of Moniliophthora roreri, the causal agent of frosty pod rot of cacao.</title>
        <authorList>
            <person name="Aime M.C."/>
            <person name="Diaz-Valderrama J.R."/>
            <person name="Kijpornyongpan T."/>
            <person name="Phillips-Mora W."/>
        </authorList>
    </citation>
    <scope>NUCLEOTIDE SEQUENCE [LARGE SCALE GENOMIC DNA]</scope>
    <source>
        <strain evidence="1 2">MCA 2952</strain>
    </source>
</reference>
<comment type="caution">
    <text evidence="1">The sequence shown here is derived from an EMBL/GenBank/DDBJ whole genome shotgun (WGS) entry which is preliminary data.</text>
</comment>
<evidence type="ECO:0000313" key="2">
    <source>
        <dbReference type="Proteomes" id="UP000054988"/>
    </source>
</evidence>
<dbReference type="EMBL" id="LATX01000858">
    <property type="protein sequence ID" value="KTB44753.1"/>
    <property type="molecule type" value="Genomic_DNA"/>
</dbReference>
<organism evidence="1 2">
    <name type="scientific">Moniliophthora roreri</name>
    <name type="common">Frosty pod rot fungus</name>
    <name type="synonym">Monilia roreri</name>
    <dbReference type="NCBI Taxonomy" id="221103"/>
    <lineage>
        <taxon>Eukaryota</taxon>
        <taxon>Fungi</taxon>
        <taxon>Dikarya</taxon>
        <taxon>Basidiomycota</taxon>
        <taxon>Agaricomycotina</taxon>
        <taxon>Agaricomycetes</taxon>
        <taxon>Agaricomycetidae</taxon>
        <taxon>Agaricales</taxon>
        <taxon>Marasmiineae</taxon>
        <taxon>Marasmiaceae</taxon>
        <taxon>Moniliophthora</taxon>
    </lineage>
</organism>
<dbReference type="AlphaFoldDB" id="A0A0W0G870"/>
<sequence length="46" mass="5000">MPRKPMAAATKPPHKEVDTMGGVSRVLITTKSSEARILRVVRALAK</sequence>
<protein>
    <submittedName>
        <fullName evidence="1">Uncharacterized protein</fullName>
    </submittedName>
</protein>
<name>A0A0W0G870_MONRR</name>
<proteinExistence type="predicted"/>